<dbReference type="PROSITE" id="PS00543">
    <property type="entry name" value="HLYD_FAMILY"/>
    <property type="match status" value="1"/>
</dbReference>
<feature type="domain" description="AprE-like beta-barrel" evidence="11">
    <location>
        <begin position="337"/>
        <end position="424"/>
    </location>
</feature>
<evidence type="ECO:0000256" key="3">
    <source>
        <dbReference type="ARBA" id="ARBA00022448"/>
    </source>
</evidence>
<feature type="domain" description="CyaD-like alpha-helical hairpin" evidence="10">
    <location>
        <begin position="130"/>
        <end position="297"/>
    </location>
</feature>
<gene>
    <name evidence="12" type="ORF">WT27_01950</name>
</gene>
<dbReference type="GO" id="GO:0009306">
    <property type="term" value="P:protein secretion"/>
    <property type="evidence" value="ECO:0007669"/>
    <property type="project" value="InterPro"/>
</dbReference>
<dbReference type="InterPro" id="IPR050739">
    <property type="entry name" value="MFP"/>
</dbReference>
<evidence type="ECO:0000256" key="2">
    <source>
        <dbReference type="ARBA" id="ARBA00009477"/>
    </source>
</evidence>
<dbReference type="GO" id="GO:0005886">
    <property type="term" value="C:plasma membrane"/>
    <property type="evidence" value="ECO:0007669"/>
    <property type="project" value="UniProtKB-SubCell"/>
</dbReference>
<evidence type="ECO:0000313" key="13">
    <source>
        <dbReference type="Proteomes" id="UP000062317"/>
    </source>
</evidence>
<dbReference type="PANTHER" id="PTHR30386">
    <property type="entry name" value="MEMBRANE FUSION SUBUNIT OF EMRAB-TOLC MULTIDRUG EFFLUX PUMP"/>
    <property type="match status" value="1"/>
</dbReference>
<keyword evidence="13" id="KW-1185">Reference proteome</keyword>
<proteinExistence type="inferred from homology"/>
<dbReference type="PANTHER" id="PTHR30386:SF27">
    <property type="entry name" value="MEMBRANE FUSION PROTEIN (MFP) FAMILY PROTEIN"/>
    <property type="match status" value="1"/>
</dbReference>
<reference evidence="12 13" key="1">
    <citation type="submission" date="2015-11" db="EMBL/GenBank/DDBJ databases">
        <title>Expanding the genomic diversity of Burkholderia species for the development of highly accurate diagnostics.</title>
        <authorList>
            <person name="Sahl J."/>
            <person name="Keim P."/>
            <person name="Wagner D."/>
        </authorList>
    </citation>
    <scope>NUCLEOTIDE SEQUENCE [LARGE SCALE GENOMIC DNA]</scope>
    <source>
        <strain evidence="12 13">MSMB1301WGS</strain>
    </source>
</reference>
<protein>
    <recommendedName>
        <fullName evidence="9">Membrane fusion protein (MFP) family protein</fullName>
    </recommendedName>
</protein>
<comment type="similarity">
    <text evidence="2 9">Belongs to the membrane fusion protein (MFP) (TC 8.A.1) family.</text>
</comment>
<evidence type="ECO:0000256" key="5">
    <source>
        <dbReference type="ARBA" id="ARBA00022519"/>
    </source>
</evidence>
<dbReference type="NCBIfam" id="TIGR01843">
    <property type="entry name" value="type_I_hlyD"/>
    <property type="match status" value="1"/>
</dbReference>
<dbReference type="Proteomes" id="UP000062317">
    <property type="component" value="Unassembled WGS sequence"/>
</dbReference>
<dbReference type="InterPro" id="IPR006144">
    <property type="entry name" value="Secretion_HlyD_CS"/>
</dbReference>
<evidence type="ECO:0000256" key="7">
    <source>
        <dbReference type="ARBA" id="ARBA00022989"/>
    </source>
</evidence>
<dbReference type="Pfam" id="PF25988">
    <property type="entry name" value="HH_CyaD"/>
    <property type="match status" value="1"/>
</dbReference>
<evidence type="ECO:0000256" key="8">
    <source>
        <dbReference type="ARBA" id="ARBA00023136"/>
    </source>
</evidence>
<evidence type="ECO:0000256" key="6">
    <source>
        <dbReference type="ARBA" id="ARBA00022692"/>
    </source>
</evidence>
<keyword evidence="4 9" id="KW-1003">Cell membrane</keyword>
<dbReference type="AlphaFoldDB" id="A0A105VY51"/>
<evidence type="ECO:0000313" key="12">
    <source>
        <dbReference type="EMBL" id="KVV55824.1"/>
    </source>
</evidence>
<dbReference type="SUPFAM" id="SSF111369">
    <property type="entry name" value="HlyD-like secretion proteins"/>
    <property type="match status" value="1"/>
</dbReference>
<dbReference type="InterPro" id="IPR059040">
    <property type="entry name" value="HH_CyaD-like"/>
</dbReference>
<keyword evidence="3 9" id="KW-0813">Transport</keyword>
<feature type="transmembrane region" description="Helical" evidence="9">
    <location>
        <begin position="61"/>
        <end position="79"/>
    </location>
</feature>
<organism evidence="12 13">
    <name type="scientific">Burkholderia territorii</name>
    <dbReference type="NCBI Taxonomy" id="1503055"/>
    <lineage>
        <taxon>Bacteria</taxon>
        <taxon>Pseudomonadati</taxon>
        <taxon>Pseudomonadota</taxon>
        <taxon>Betaproteobacteria</taxon>
        <taxon>Burkholderiales</taxon>
        <taxon>Burkholderiaceae</taxon>
        <taxon>Burkholderia</taxon>
        <taxon>Burkholderia cepacia complex</taxon>
    </lineage>
</organism>
<evidence type="ECO:0000256" key="1">
    <source>
        <dbReference type="ARBA" id="ARBA00004377"/>
    </source>
</evidence>
<evidence type="ECO:0000256" key="4">
    <source>
        <dbReference type="ARBA" id="ARBA00022475"/>
    </source>
</evidence>
<keyword evidence="5 9" id="KW-0997">Cell inner membrane</keyword>
<keyword evidence="8 9" id="KW-0472">Membrane</keyword>
<sequence length="447" mass="49842">MSVRQQAEAWRELVGRYRDVWRHCWKRRHRMTLPAFNANEAEFLPAALSLQAAPVSPAGRWVARILILLVMTAIVWSYFGKIDIVVDAGGKIIPSSRTKTLAAVEVASVRALHVRDGQIVKTGDALIDLDTRVIDAERQRADGDRLNAVLQAERARALIDAIDTGRKPRLADVENVSPERRREVERHLLDQWRDFVARRDRLDSEILRYGQAVPLAARRADDYARLMKTGDVAEHAWIEAEQQRIDTAGQLADSRHQRAALVAETRRNAQDALNDAQRIVDASSGDMRRAEAHGELLRLSAPIDGTVQQLAVHTIGTAVPAAQPLMQIVPREGAVEMEAFVDNRDIGFVKEGQAASVKIDAFEYTKYGTLSATVSHVSRDAIDDDKKGLVYSIRIVLDRSAMVVDGREIALSPGMTGSAEIRTGTRRVIEYVLSPLLQHARESLRER</sequence>
<accession>A0A105VY51</accession>
<dbReference type="InterPro" id="IPR058982">
    <property type="entry name" value="Beta-barrel_AprE"/>
</dbReference>
<name>A0A105VY51_9BURK</name>
<dbReference type="Gene3D" id="2.40.30.170">
    <property type="match status" value="1"/>
</dbReference>
<evidence type="ECO:0000259" key="11">
    <source>
        <dbReference type="Pfam" id="PF26002"/>
    </source>
</evidence>
<keyword evidence="6 9" id="KW-0812">Transmembrane</keyword>
<evidence type="ECO:0000259" key="10">
    <source>
        <dbReference type="Pfam" id="PF25988"/>
    </source>
</evidence>
<dbReference type="PRINTS" id="PR01490">
    <property type="entry name" value="RTXTOXIND"/>
</dbReference>
<keyword evidence="7 9" id="KW-1133">Transmembrane helix</keyword>
<dbReference type="Pfam" id="PF26002">
    <property type="entry name" value="Beta-barrel_AprE"/>
    <property type="match status" value="1"/>
</dbReference>
<dbReference type="RefSeq" id="WP_060103300.1">
    <property type="nucleotide sequence ID" value="NZ_LPEQ01000023.1"/>
</dbReference>
<evidence type="ECO:0000256" key="9">
    <source>
        <dbReference type="RuleBase" id="RU365093"/>
    </source>
</evidence>
<dbReference type="InterPro" id="IPR010129">
    <property type="entry name" value="T1SS_HlyD"/>
</dbReference>
<comment type="subcellular location">
    <subcellularLocation>
        <location evidence="1 9">Cell inner membrane</location>
        <topology evidence="1 9">Single-pass membrane protein</topology>
    </subcellularLocation>
</comment>
<dbReference type="EMBL" id="LPEQ01000023">
    <property type="protein sequence ID" value="KVV55824.1"/>
    <property type="molecule type" value="Genomic_DNA"/>
</dbReference>
<comment type="caution">
    <text evidence="12">The sequence shown here is derived from an EMBL/GenBank/DDBJ whole genome shotgun (WGS) entry which is preliminary data.</text>
</comment>